<organism evidence="1">
    <name type="scientific">Anguilla anguilla</name>
    <name type="common">European freshwater eel</name>
    <name type="synonym">Muraena anguilla</name>
    <dbReference type="NCBI Taxonomy" id="7936"/>
    <lineage>
        <taxon>Eukaryota</taxon>
        <taxon>Metazoa</taxon>
        <taxon>Chordata</taxon>
        <taxon>Craniata</taxon>
        <taxon>Vertebrata</taxon>
        <taxon>Euteleostomi</taxon>
        <taxon>Actinopterygii</taxon>
        <taxon>Neopterygii</taxon>
        <taxon>Teleostei</taxon>
        <taxon>Anguilliformes</taxon>
        <taxon>Anguillidae</taxon>
        <taxon>Anguilla</taxon>
    </lineage>
</organism>
<dbReference type="EMBL" id="GBXM01045968">
    <property type="protein sequence ID" value="JAH62609.1"/>
    <property type="molecule type" value="Transcribed_RNA"/>
</dbReference>
<accession>A0A0E9QUA3</accession>
<protein>
    <submittedName>
        <fullName evidence="1">Uncharacterized protein</fullName>
    </submittedName>
</protein>
<evidence type="ECO:0000313" key="1">
    <source>
        <dbReference type="EMBL" id="JAH19825.1"/>
    </source>
</evidence>
<proteinExistence type="predicted"/>
<dbReference type="EMBL" id="GBXM01088752">
    <property type="protein sequence ID" value="JAH19825.1"/>
    <property type="molecule type" value="Transcribed_RNA"/>
</dbReference>
<reference evidence="1" key="2">
    <citation type="journal article" date="2015" name="Fish Shellfish Immunol.">
        <title>Early steps in the European eel (Anguilla anguilla)-Vibrio vulnificus interaction in the gills: Role of the RtxA13 toxin.</title>
        <authorList>
            <person name="Callol A."/>
            <person name="Pajuelo D."/>
            <person name="Ebbesson L."/>
            <person name="Teles M."/>
            <person name="MacKenzie S."/>
            <person name="Amaro C."/>
        </authorList>
    </citation>
    <scope>NUCLEOTIDE SEQUENCE</scope>
</reference>
<reference evidence="1" key="1">
    <citation type="submission" date="2014-11" db="EMBL/GenBank/DDBJ databases">
        <authorList>
            <person name="Amaro Gonzalez C."/>
        </authorList>
    </citation>
    <scope>NUCLEOTIDE SEQUENCE</scope>
</reference>
<name>A0A0E9QUA3_ANGAN</name>
<sequence length="14" mass="1656">MEQTEEGDAFLEQE</sequence>